<name>A0A2W1NP84_9FLAO</name>
<keyword evidence="12" id="KW-1185">Reference proteome</keyword>
<gene>
    <name evidence="11" type="ORF">DNU06_12825</name>
</gene>
<dbReference type="PANTHER" id="PTHR12589:SF7">
    <property type="entry name" value="6-PYRUVOYL TETRAHYDROBIOPTERIN SYNTHASE"/>
    <property type="match status" value="1"/>
</dbReference>
<evidence type="ECO:0000256" key="10">
    <source>
        <dbReference type="ARBA" id="ARBA00048807"/>
    </source>
</evidence>
<comment type="pathway">
    <text evidence="2">Purine metabolism; 7-cyano-7-deazaguanine biosynthesis.</text>
</comment>
<protein>
    <recommendedName>
        <fullName evidence="5">6-carboxy-5,6,7,8-tetrahydropterin synthase</fullName>
        <ecNumber evidence="4">4.1.2.50</ecNumber>
    </recommendedName>
    <alternativeName>
        <fullName evidence="9">Queuosine biosynthesis protein QueD</fullName>
    </alternativeName>
</protein>
<dbReference type="RefSeq" id="WP_111063842.1">
    <property type="nucleotide sequence ID" value="NZ_JBHUCU010000005.1"/>
</dbReference>
<evidence type="ECO:0000256" key="7">
    <source>
        <dbReference type="ARBA" id="ARBA00022833"/>
    </source>
</evidence>
<dbReference type="Proteomes" id="UP000249248">
    <property type="component" value="Unassembled WGS sequence"/>
</dbReference>
<organism evidence="11 12">
    <name type="scientific">Putridiphycobacter roseus</name>
    <dbReference type="NCBI Taxonomy" id="2219161"/>
    <lineage>
        <taxon>Bacteria</taxon>
        <taxon>Pseudomonadati</taxon>
        <taxon>Bacteroidota</taxon>
        <taxon>Flavobacteriia</taxon>
        <taxon>Flavobacteriales</taxon>
        <taxon>Crocinitomicaceae</taxon>
        <taxon>Putridiphycobacter</taxon>
    </lineage>
</organism>
<comment type="cofactor">
    <cofactor evidence="1">
        <name>Zn(2+)</name>
        <dbReference type="ChEBI" id="CHEBI:29105"/>
    </cofactor>
</comment>
<evidence type="ECO:0000256" key="1">
    <source>
        <dbReference type="ARBA" id="ARBA00001947"/>
    </source>
</evidence>
<evidence type="ECO:0000313" key="12">
    <source>
        <dbReference type="Proteomes" id="UP000249248"/>
    </source>
</evidence>
<evidence type="ECO:0000256" key="3">
    <source>
        <dbReference type="ARBA" id="ARBA00008900"/>
    </source>
</evidence>
<dbReference type="PANTHER" id="PTHR12589">
    <property type="entry name" value="PYRUVOYL TETRAHYDROBIOPTERIN SYNTHASE"/>
    <property type="match status" value="1"/>
</dbReference>
<dbReference type="Pfam" id="PF01242">
    <property type="entry name" value="PTPS"/>
    <property type="match status" value="1"/>
</dbReference>
<evidence type="ECO:0000256" key="8">
    <source>
        <dbReference type="ARBA" id="ARBA00023239"/>
    </source>
</evidence>
<dbReference type="AlphaFoldDB" id="A0A2W1NP84"/>
<reference evidence="11 12" key="1">
    <citation type="submission" date="2018-06" db="EMBL/GenBank/DDBJ databases">
        <title>The draft genome sequence of Crocinitomix sp. SM1701.</title>
        <authorList>
            <person name="Zhang X."/>
        </authorList>
    </citation>
    <scope>NUCLEOTIDE SEQUENCE [LARGE SCALE GENOMIC DNA]</scope>
    <source>
        <strain evidence="11 12">SM1701</strain>
    </source>
</reference>
<dbReference type="SUPFAM" id="SSF55620">
    <property type="entry name" value="Tetrahydrobiopterin biosynthesis enzymes-like"/>
    <property type="match status" value="1"/>
</dbReference>
<dbReference type="EC" id="4.1.2.50" evidence="4"/>
<dbReference type="GO" id="GO:0046872">
    <property type="term" value="F:metal ion binding"/>
    <property type="evidence" value="ECO:0007669"/>
    <property type="project" value="UniProtKB-KW"/>
</dbReference>
<dbReference type="OrthoDB" id="9804698at2"/>
<accession>A0A2W1NP84</accession>
<dbReference type="InterPro" id="IPR007115">
    <property type="entry name" value="6-PTP_synth/QueD"/>
</dbReference>
<dbReference type="Gene3D" id="3.30.479.10">
    <property type="entry name" value="6-pyruvoyl tetrahydropterin synthase/QueD"/>
    <property type="match status" value="1"/>
</dbReference>
<dbReference type="EMBL" id="QKSB01000008">
    <property type="protein sequence ID" value="PZE16428.1"/>
    <property type="molecule type" value="Genomic_DNA"/>
</dbReference>
<evidence type="ECO:0000256" key="4">
    <source>
        <dbReference type="ARBA" id="ARBA00012982"/>
    </source>
</evidence>
<comment type="catalytic activity">
    <reaction evidence="10">
        <text>7,8-dihydroneopterin 3'-triphosphate + H2O = 6-carboxy-5,6,7,8-tetrahydropterin + triphosphate + acetaldehyde + 2 H(+)</text>
        <dbReference type="Rhea" id="RHEA:27966"/>
        <dbReference type="ChEBI" id="CHEBI:15343"/>
        <dbReference type="ChEBI" id="CHEBI:15377"/>
        <dbReference type="ChEBI" id="CHEBI:15378"/>
        <dbReference type="ChEBI" id="CHEBI:18036"/>
        <dbReference type="ChEBI" id="CHEBI:58462"/>
        <dbReference type="ChEBI" id="CHEBI:61032"/>
        <dbReference type="EC" id="4.1.2.50"/>
    </reaction>
</comment>
<keyword evidence="6" id="KW-0479">Metal-binding</keyword>
<keyword evidence="8" id="KW-0456">Lyase</keyword>
<comment type="caution">
    <text evidence="11">The sequence shown here is derived from an EMBL/GenBank/DDBJ whole genome shotgun (WGS) entry which is preliminary data.</text>
</comment>
<dbReference type="UniPathway" id="UPA00391"/>
<dbReference type="GO" id="GO:0070497">
    <property type="term" value="F:6-carboxytetrahydropterin synthase activity"/>
    <property type="evidence" value="ECO:0007669"/>
    <property type="project" value="UniProtKB-EC"/>
</dbReference>
<comment type="similarity">
    <text evidence="3">Belongs to the PTPS family. QueD subfamily.</text>
</comment>
<evidence type="ECO:0000256" key="5">
    <source>
        <dbReference type="ARBA" id="ARBA00018141"/>
    </source>
</evidence>
<evidence type="ECO:0000256" key="6">
    <source>
        <dbReference type="ARBA" id="ARBA00022723"/>
    </source>
</evidence>
<evidence type="ECO:0000256" key="2">
    <source>
        <dbReference type="ARBA" id="ARBA00005061"/>
    </source>
</evidence>
<proteinExistence type="inferred from homology"/>
<dbReference type="InterPro" id="IPR038418">
    <property type="entry name" value="6-PTP_synth/QueD_sf"/>
</dbReference>
<keyword evidence="7" id="KW-0862">Zinc</keyword>
<evidence type="ECO:0000256" key="9">
    <source>
        <dbReference type="ARBA" id="ARBA00031449"/>
    </source>
</evidence>
<sequence length="149" mass="17111">MNLRVTKIFDFETAHVLWGYDGKCKNIHGHSYKLTVTISGPLVNDLKEVKNGMIIDFSDLKKIVKSNVVEPFDHCLLVNGQTPHKKYTEVENGFSKIMLCDYQPTAENMLIDMVQRISTNLPDHVQLKYAKLQETENSFVEWLAEENGH</sequence>
<evidence type="ECO:0000313" key="11">
    <source>
        <dbReference type="EMBL" id="PZE16428.1"/>
    </source>
</evidence>